<keyword evidence="2" id="KW-1185">Reference proteome</keyword>
<name>A0A7J7GKV3_CAMSI</name>
<comment type="caution">
    <text evidence="1">The sequence shown here is derived from an EMBL/GenBank/DDBJ whole genome shotgun (WGS) entry which is preliminary data.</text>
</comment>
<sequence length="145" mass="16458">MVRPGQMGKKISSRAHEIVSYCTHIQSLFGSVQTRRVSSNDFVSLQIPLLVATKMTSIKRSSFFIPSPETYSKASLRAIDLPLPLAFLTLPVAFLPPPLPLPWELECCLIRALPDIVQDCCLLRYFLGMRKRGLKKQQQEQQQKK</sequence>
<reference evidence="1 2" key="2">
    <citation type="submission" date="2020-07" db="EMBL/GenBank/DDBJ databases">
        <title>Genome assembly of wild tea tree DASZ reveals pedigree and selection history of tea varieties.</title>
        <authorList>
            <person name="Zhang W."/>
        </authorList>
    </citation>
    <scope>NUCLEOTIDE SEQUENCE [LARGE SCALE GENOMIC DNA]</scope>
    <source>
        <strain evidence="2">cv. G240</strain>
        <tissue evidence="1">Leaf</tissue>
    </source>
</reference>
<protein>
    <submittedName>
        <fullName evidence="1">Uncharacterized protein</fullName>
    </submittedName>
</protein>
<evidence type="ECO:0000313" key="2">
    <source>
        <dbReference type="Proteomes" id="UP000593564"/>
    </source>
</evidence>
<dbReference type="Proteomes" id="UP000593564">
    <property type="component" value="Unassembled WGS sequence"/>
</dbReference>
<dbReference type="AlphaFoldDB" id="A0A7J7GKV3"/>
<proteinExistence type="predicted"/>
<evidence type="ECO:0000313" key="1">
    <source>
        <dbReference type="EMBL" id="KAF5940008.1"/>
    </source>
</evidence>
<gene>
    <name evidence="1" type="ORF">HYC85_021175</name>
</gene>
<organism evidence="1 2">
    <name type="scientific">Camellia sinensis</name>
    <name type="common">Tea plant</name>
    <name type="synonym">Thea sinensis</name>
    <dbReference type="NCBI Taxonomy" id="4442"/>
    <lineage>
        <taxon>Eukaryota</taxon>
        <taxon>Viridiplantae</taxon>
        <taxon>Streptophyta</taxon>
        <taxon>Embryophyta</taxon>
        <taxon>Tracheophyta</taxon>
        <taxon>Spermatophyta</taxon>
        <taxon>Magnoliopsida</taxon>
        <taxon>eudicotyledons</taxon>
        <taxon>Gunneridae</taxon>
        <taxon>Pentapetalae</taxon>
        <taxon>asterids</taxon>
        <taxon>Ericales</taxon>
        <taxon>Theaceae</taxon>
        <taxon>Camellia</taxon>
    </lineage>
</organism>
<reference evidence="2" key="1">
    <citation type="journal article" date="2020" name="Nat. Commun.">
        <title>Genome assembly of wild tea tree DASZ reveals pedigree and selection history of tea varieties.</title>
        <authorList>
            <person name="Zhang W."/>
            <person name="Zhang Y."/>
            <person name="Qiu H."/>
            <person name="Guo Y."/>
            <person name="Wan H."/>
            <person name="Zhang X."/>
            <person name="Scossa F."/>
            <person name="Alseekh S."/>
            <person name="Zhang Q."/>
            <person name="Wang P."/>
            <person name="Xu L."/>
            <person name="Schmidt M.H."/>
            <person name="Jia X."/>
            <person name="Li D."/>
            <person name="Zhu A."/>
            <person name="Guo F."/>
            <person name="Chen W."/>
            <person name="Ni D."/>
            <person name="Usadel B."/>
            <person name="Fernie A.R."/>
            <person name="Wen W."/>
        </authorList>
    </citation>
    <scope>NUCLEOTIDE SEQUENCE [LARGE SCALE GENOMIC DNA]</scope>
    <source>
        <strain evidence="2">cv. G240</strain>
    </source>
</reference>
<accession>A0A7J7GKV3</accession>
<dbReference type="EMBL" id="JACBKZ010000010">
    <property type="protein sequence ID" value="KAF5940008.1"/>
    <property type="molecule type" value="Genomic_DNA"/>
</dbReference>